<dbReference type="GO" id="GO:0016887">
    <property type="term" value="F:ATP hydrolysis activity"/>
    <property type="evidence" value="ECO:0007669"/>
    <property type="project" value="InterPro"/>
</dbReference>
<evidence type="ECO:0000313" key="6">
    <source>
        <dbReference type="EMBL" id="MPW24551.1"/>
    </source>
</evidence>
<dbReference type="SUPFAM" id="SSF52540">
    <property type="entry name" value="P-loop containing nucleoside triphosphate hydrolases"/>
    <property type="match status" value="1"/>
</dbReference>
<comment type="caution">
    <text evidence="6">The sequence shown here is derived from an EMBL/GenBank/DDBJ whole genome shotgun (WGS) entry which is preliminary data.</text>
</comment>
<dbReference type="Gene3D" id="3.40.50.300">
    <property type="entry name" value="P-loop containing nucleotide triphosphate hydrolases"/>
    <property type="match status" value="2"/>
</dbReference>
<feature type="coiled-coil region" evidence="4">
    <location>
        <begin position="326"/>
        <end position="466"/>
    </location>
</feature>
<dbReference type="SUPFAM" id="SSF75712">
    <property type="entry name" value="Rad50 coiled-coil Zn hook"/>
    <property type="match status" value="1"/>
</dbReference>
<dbReference type="GO" id="GO:0006302">
    <property type="term" value="P:double-strand break repair"/>
    <property type="evidence" value="ECO:0007669"/>
    <property type="project" value="InterPro"/>
</dbReference>
<feature type="coiled-coil region" evidence="4">
    <location>
        <begin position="707"/>
        <end position="774"/>
    </location>
</feature>
<feature type="coiled-coil region" evidence="4">
    <location>
        <begin position="597"/>
        <end position="678"/>
    </location>
</feature>
<evidence type="ECO:0000256" key="2">
    <source>
        <dbReference type="ARBA" id="ARBA00011322"/>
    </source>
</evidence>
<reference evidence="6 7" key="1">
    <citation type="submission" date="2019-10" db="EMBL/GenBank/DDBJ databases">
        <title>Alkalibaculum tamaniensis sp.nov., a new alkaliphilic acetogen, isolated on methoxylated aromatics from a mud volcano.</title>
        <authorList>
            <person name="Khomyakova M.A."/>
            <person name="Merkel A.Y."/>
            <person name="Bonch-Osmolovskaya E.A."/>
            <person name="Slobodkin A.I."/>
        </authorList>
    </citation>
    <scope>NUCLEOTIDE SEQUENCE [LARGE SCALE GENOMIC DNA]</scope>
    <source>
        <strain evidence="6 7">M08DMB</strain>
    </source>
</reference>
<comment type="similarity">
    <text evidence="1">Belongs to the SMC family. SbcC subfamily.</text>
</comment>
<dbReference type="RefSeq" id="WP_152801135.1">
    <property type="nucleotide sequence ID" value="NZ_WHNX01000002.1"/>
</dbReference>
<dbReference type="Proteomes" id="UP000440004">
    <property type="component" value="Unassembled WGS sequence"/>
</dbReference>
<proteinExistence type="inferred from homology"/>
<feature type="domain" description="Rad50/SbcC-type AAA" evidence="5">
    <location>
        <begin position="5"/>
        <end position="260"/>
    </location>
</feature>
<dbReference type="InterPro" id="IPR027417">
    <property type="entry name" value="P-loop_NTPase"/>
</dbReference>
<feature type="coiled-coil region" evidence="4">
    <location>
        <begin position="540"/>
        <end position="567"/>
    </location>
</feature>
<dbReference type="InterPro" id="IPR038729">
    <property type="entry name" value="Rad50/SbcC_AAA"/>
</dbReference>
<sequence length="1163" mass="135399">MKPLKLKLKGLNSFIEEQTIDFEKLTQKGLFGIFGPTGSGKSTILDGITLCLYGEVSRKSSDYINTNVELLQVSFEFQISNTEIKKYRVHREFKRDKLGNIRTKLARILDITSGEEIVLEESVRQVTVKCEEIIGLNLDDFTRTVVLPQGRFSEFLKLQGKDRRDMLERLFNLEKYGDGLSNKLVIEIRRYRKMENELVGQLKGFEDISQDILEHKKLNLSCIEVELEKNNNELIKIKENYIKSKELWIQQEELKTYNDKLVKLKLREEEIEKGKLKLKLGESANAVKPYMESYENTKIEVVYVEDKLQKLQTRFKLINTQRADILEQFESILKDKEEKLPILNQKLIHLEEAVSVQEVIDKLVKERVELRDIISTLELEIESTNQTIQDFDENITRLNLEILHKEDESEKRNVPYEYRENLRLALSLEERILEKINNKLQVEENIELLSRNIDKQEYQYNNLKVEQKACNESIESVTRELEQLIATCPGDHELILHKRDQLNISIQKWDYYNELSGSLTLKERKYEGLIKSLKEKYIDKNLLVLELDKLKLIVEKLEKENIAYTLRNNLLPGEYCPVCGSEDHHLDRINHIDATQLNKYQNEYNNQNIKINNLDREITTLETNRNIEENSIKEVKRNLEELGVDFLNTKVEKIQVEYDDLKEKVVSFETQKSSLEKKLYNMKEEKNKIDVSSSVLEANLIQNRDYKEKYTQEFKQINQNLNVDQKQLNKYQIDLKVVDIKKTRDDIIKKDKEISELQASIKKAREIIEIKINKREKLRVNNSLLRENYAKQKVALVDKERNIVEKETSIIEKLGNISDLRFELKNITGSIEAIKNNYIKVENQKKIYDEEYSNYNEQIIINQNSLISLQKRAVEDKKTLDIKLKEHDFVNLADVKNYLLPINEIKSLQDEIEQYTQILNKLTGTMESIVKKIDGKSITLNQWERIQSDQTEKEAKVKELEETKFSLYTEINTISNRLDIQKSVLKDKINVDKKLGLLNDLEKLFKGKRFVEYVATHQLQYVSMEASKKLKEITGGNYGIEVDENGKFIIRDYKNGGAKRDATTLSGGETFLASLALALALSAQIQLKGTAPLELFFLDEGFGTLDDNILEVVMDSLETIHNDKLSIGIISHVESIKNRVPIKLLIKPAVSGLGGSKVNIEYS</sequence>
<dbReference type="Pfam" id="PF13558">
    <property type="entry name" value="SbcC_Walker_B"/>
    <property type="match status" value="1"/>
</dbReference>
<dbReference type="AlphaFoldDB" id="A0A6A7K5B4"/>
<name>A0A6A7K5B4_9FIRM</name>
<evidence type="ECO:0000256" key="4">
    <source>
        <dbReference type="SAM" id="Coils"/>
    </source>
</evidence>
<evidence type="ECO:0000259" key="5">
    <source>
        <dbReference type="Pfam" id="PF13476"/>
    </source>
</evidence>
<comment type="subunit">
    <text evidence="2">Heterodimer of SbcC and SbcD.</text>
</comment>
<keyword evidence="4" id="KW-0175">Coiled coil</keyword>
<evidence type="ECO:0000256" key="3">
    <source>
        <dbReference type="ARBA" id="ARBA00013368"/>
    </source>
</evidence>
<accession>A0A6A7K5B4</accession>
<evidence type="ECO:0000256" key="1">
    <source>
        <dbReference type="ARBA" id="ARBA00006930"/>
    </source>
</evidence>
<protein>
    <recommendedName>
        <fullName evidence="3">Nuclease SbcCD subunit C</fullName>
    </recommendedName>
</protein>
<dbReference type="PANTHER" id="PTHR32114:SF2">
    <property type="entry name" value="ABC TRANSPORTER ABCH.3"/>
    <property type="match status" value="1"/>
</dbReference>
<organism evidence="6 7">
    <name type="scientific">Alkalibaculum sporogenes</name>
    <dbReference type="NCBI Taxonomy" id="2655001"/>
    <lineage>
        <taxon>Bacteria</taxon>
        <taxon>Bacillati</taxon>
        <taxon>Bacillota</taxon>
        <taxon>Clostridia</taxon>
        <taxon>Eubacteriales</taxon>
        <taxon>Eubacteriaceae</taxon>
        <taxon>Alkalibaculum</taxon>
    </lineage>
</organism>
<evidence type="ECO:0000313" key="7">
    <source>
        <dbReference type="Proteomes" id="UP000440004"/>
    </source>
</evidence>
<feature type="coiled-coil region" evidence="4">
    <location>
        <begin position="824"/>
        <end position="858"/>
    </location>
</feature>
<dbReference type="EMBL" id="WHNX01000002">
    <property type="protein sequence ID" value="MPW24551.1"/>
    <property type="molecule type" value="Genomic_DNA"/>
</dbReference>
<keyword evidence="7" id="KW-1185">Reference proteome</keyword>
<gene>
    <name evidence="6" type="ORF">GC105_01925</name>
</gene>
<dbReference type="PANTHER" id="PTHR32114">
    <property type="entry name" value="ABC TRANSPORTER ABCH.3"/>
    <property type="match status" value="1"/>
</dbReference>
<dbReference type="Pfam" id="PF13476">
    <property type="entry name" value="AAA_23"/>
    <property type="match status" value="1"/>
</dbReference>